<dbReference type="PRINTS" id="PR00421">
    <property type="entry name" value="THIOREDOXIN"/>
</dbReference>
<evidence type="ECO:0000313" key="5">
    <source>
        <dbReference type="EMBL" id="PWI72826.1"/>
    </source>
</evidence>
<dbReference type="InterPro" id="IPR013766">
    <property type="entry name" value="Thioredoxin_domain"/>
</dbReference>
<evidence type="ECO:0000256" key="3">
    <source>
        <dbReference type="SAM" id="SignalP"/>
    </source>
</evidence>
<keyword evidence="3" id="KW-0732">Signal</keyword>
<organism evidence="5 6">
    <name type="scientific">Purpureocillium lilacinum</name>
    <name type="common">Paecilomyces lilacinus</name>
    <dbReference type="NCBI Taxonomy" id="33203"/>
    <lineage>
        <taxon>Eukaryota</taxon>
        <taxon>Fungi</taxon>
        <taxon>Dikarya</taxon>
        <taxon>Ascomycota</taxon>
        <taxon>Pezizomycotina</taxon>
        <taxon>Sordariomycetes</taxon>
        <taxon>Hypocreomycetidae</taxon>
        <taxon>Hypocreales</taxon>
        <taxon>Ophiocordycipitaceae</taxon>
        <taxon>Purpureocillium</taxon>
    </lineage>
</organism>
<keyword evidence="2" id="KW-1015">Disulfide bond</keyword>
<evidence type="ECO:0000256" key="1">
    <source>
        <dbReference type="ARBA" id="ARBA00008987"/>
    </source>
</evidence>
<comment type="similarity">
    <text evidence="1">Belongs to the thioredoxin family.</text>
</comment>
<accession>A0A2U3EE91</accession>
<dbReference type="PANTHER" id="PTHR46115">
    <property type="entry name" value="THIOREDOXIN-LIKE PROTEIN 1"/>
    <property type="match status" value="1"/>
</dbReference>
<evidence type="ECO:0000313" key="6">
    <source>
        <dbReference type="Proteomes" id="UP000245956"/>
    </source>
</evidence>
<gene>
    <name evidence="5" type="ORF">PCL_09841</name>
</gene>
<dbReference type="SUPFAM" id="SSF52833">
    <property type="entry name" value="Thioredoxin-like"/>
    <property type="match status" value="1"/>
</dbReference>
<dbReference type="InterPro" id="IPR036249">
    <property type="entry name" value="Thioredoxin-like_sf"/>
</dbReference>
<comment type="caution">
    <text evidence="5">The sequence shown here is derived from an EMBL/GenBank/DDBJ whole genome shotgun (WGS) entry which is preliminary data.</text>
</comment>
<dbReference type="Pfam" id="PF00085">
    <property type="entry name" value="Thioredoxin"/>
    <property type="match status" value="1"/>
</dbReference>
<dbReference type="CDD" id="cd02947">
    <property type="entry name" value="TRX_family"/>
    <property type="match status" value="1"/>
</dbReference>
<name>A0A2U3EE91_PURLI</name>
<proteinExistence type="inferred from homology"/>
<dbReference type="Pfam" id="PF05630">
    <property type="entry name" value="NPP1"/>
    <property type="match status" value="1"/>
</dbReference>
<feature type="signal peptide" evidence="3">
    <location>
        <begin position="1"/>
        <end position="17"/>
    </location>
</feature>
<dbReference type="AlphaFoldDB" id="A0A2U3EE91"/>
<reference evidence="5 6" key="1">
    <citation type="journal article" date="2016" name="Front. Microbiol.">
        <title>Genome and transcriptome sequences reveal the specific parasitism of the nematophagous Purpureocillium lilacinum 36-1.</title>
        <authorList>
            <person name="Xie J."/>
            <person name="Li S."/>
            <person name="Mo C."/>
            <person name="Xiao X."/>
            <person name="Peng D."/>
            <person name="Wang G."/>
            <person name="Xiao Y."/>
        </authorList>
    </citation>
    <scope>NUCLEOTIDE SEQUENCE [LARGE SCALE GENOMIC DNA]</scope>
    <source>
        <strain evidence="5 6">36-1</strain>
    </source>
</reference>
<protein>
    <recommendedName>
        <fullName evidence="4">Thioredoxin domain-containing protein</fullName>
    </recommendedName>
</protein>
<evidence type="ECO:0000256" key="2">
    <source>
        <dbReference type="ARBA" id="ARBA00023157"/>
    </source>
</evidence>
<feature type="chain" id="PRO_5015644017" description="Thioredoxin domain-containing protein" evidence="3">
    <location>
        <begin position="18"/>
        <end position="483"/>
    </location>
</feature>
<sequence>MLRTVTGLFAAAAVAVAVTPITNDAMTQLLNEGGVSLAMKAQPMFFFGQAMNRPPCIPTWATSGNQQTPSSPLCDYPDMGCNCVTPDKGIGNPSQRFPIYYSYSRCSDTMVRVAYNLFYTKDGAKPKGINGHPYDWERVLVELRKSDDTQWRPYQLHLSQHSGYDRILWPNIQNTFSDSDAGQPRGGDNGKKNLDHPKVYVAWSKHANYQDRNTGWNDPLSQLTNNAFRSQDWWYFPTRDDYIRADRSTDVGRLIASLDWGDASSNPPSKVIPKMRRHVMAHWTAESNAANSSSSGLTNAKNDLYPAIPKTAEASKRVQRPTTEGDTAYNPTVKHVLSHHRATEIPRSTAQYQSTSTPTMVREIKSSAELKEVFASNTYVAVDFFADWCPPCKAISPVFEQLSGKHAVEGQLAFVKVNVDNVKELAMQYRITAMPTFLFFKDGTQVAVHGQKMVQGANPPVLTAAAEKLGGLARKRAEEAAAK</sequence>
<dbReference type="Proteomes" id="UP000245956">
    <property type="component" value="Unassembled WGS sequence"/>
</dbReference>
<dbReference type="Gene3D" id="3.40.30.10">
    <property type="entry name" value="Glutaredoxin"/>
    <property type="match status" value="1"/>
</dbReference>
<dbReference type="PROSITE" id="PS51352">
    <property type="entry name" value="THIOREDOXIN_2"/>
    <property type="match status" value="1"/>
</dbReference>
<feature type="domain" description="Thioredoxin" evidence="4">
    <location>
        <begin position="339"/>
        <end position="471"/>
    </location>
</feature>
<dbReference type="EMBL" id="LCWV01000005">
    <property type="protein sequence ID" value="PWI72826.1"/>
    <property type="molecule type" value="Genomic_DNA"/>
</dbReference>
<evidence type="ECO:0000259" key="4">
    <source>
        <dbReference type="PROSITE" id="PS51352"/>
    </source>
</evidence>
<dbReference type="InterPro" id="IPR008701">
    <property type="entry name" value="NPP1"/>
</dbReference>